<evidence type="ECO:0000313" key="1">
    <source>
        <dbReference type="EnsemblPlants" id="mito5_p00070.1"/>
    </source>
</evidence>
<evidence type="ECO:0000313" key="2">
    <source>
        <dbReference type="Proteomes" id="UP000012960"/>
    </source>
</evidence>
<sequence>MQLLWKVENGIHITYIERNETSTSSYKLKKNTVTTISAELSDKQLKEY</sequence>
<protein>
    <submittedName>
        <fullName evidence="1">Uncharacterized protein</fullName>
    </submittedName>
</protein>
<dbReference type="AlphaFoldDB" id="A0A804U5R9"/>
<organism evidence="1 2">
    <name type="scientific">Musa acuminata subsp. malaccensis</name>
    <name type="common">Wild banana</name>
    <name type="synonym">Musa malaccensis</name>
    <dbReference type="NCBI Taxonomy" id="214687"/>
    <lineage>
        <taxon>Eukaryota</taxon>
        <taxon>Viridiplantae</taxon>
        <taxon>Streptophyta</taxon>
        <taxon>Embryophyta</taxon>
        <taxon>Tracheophyta</taxon>
        <taxon>Spermatophyta</taxon>
        <taxon>Magnoliopsida</taxon>
        <taxon>Liliopsida</taxon>
        <taxon>Zingiberales</taxon>
        <taxon>Musaceae</taxon>
        <taxon>Musa</taxon>
    </lineage>
</organism>
<dbReference type="Proteomes" id="UP000012960">
    <property type="component" value="Unplaced"/>
</dbReference>
<reference evidence="1" key="1">
    <citation type="submission" date="2021-05" db="UniProtKB">
        <authorList>
            <consortium name="EnsemblPlants"/>
        </authorList>
    </citation>
    <scope>IDENTIFICATION</scope>
    <source>
        <strain evidence="1">subsp. malaccensis</strain>
    </source>
</reference>
<keyword evidence="2" id="KW-1185">Reference proteome</keyword>
<name>A0A804U5R9_MUSAM</name>
<proteinExistence type="predicted"/>
<dbReference type="EnsemblPlants" id="mito5_t00070.1">
    <property type="protein sequence ID" value="mito5_p00070.1"/>
    <property type="gene ID" value="mito5_g00070"/>
</dbReference>
<dbReference type="Gramene" id="mito5_t00070.1">
    <property type="protein sequence ID" value="mito5_p00070.1"/>
    <property type="gene ID" value="mito5_g00070"/>
</dbReference>
<dbReference type="InParanoid" id="A0A804U5R9"/>
<accession>A0A804U5R9</accession>